<evidence type="ECO:0000313" key="3">
    <source>
        <dbReference type="Proteomes" id="UP000613740"/>
    </source>
</evidence>
<dbReference type="EMBL" id="JAEHOD010000055">
    <property type="protein sequence ID" value="KAG2434890.1"/>
    <property type="molecule type" value="Genomic_DNA"/>
</dbReference>
<dbReference type="Proteomes" id="UP000613740">
    <property type="component" value="Unassembled WGS sequence"/>
</dbReference>
<organism evidence="2 3">
    <name type="scientific">Chlamydomonas schloesseri</name>
    <dbReference type="NCBI Taxonomy" id="2026947"/>
    <lineage>
        <taxon>Eukaryota</taxon>
        <taxon>Viridiplantae</taxon>
        <taxon>Chlorophyta</taxon>
        <taxon>core chlorophytes</taxon>
        <taxon>Chlorophyceae</taxon>
        <taxon>CS clade</taxon>
        <taxon>Chlamydomonadales</taxon>
        <taxon>Chlamydomonadaceae</taxon>
        <taxon>Chlamydomonas</taxon>
    </lineage>
</organism>
<gene>
    <name evidence="2" type="ORF">HYH02_012090</name>
</gene>
<keyword evidence="3" id="KW-1185">Reference proteome</keyword>
<proteinExistence type="predicted"/>
<comment type="caution">
    <text evidence="2">The sequence shown here is derived from an EMBL/GenBank/DDBJ whole genome shotgun (WGS) entry which is preliminary data.</text>
</comment>
<evidence type="ECO:0000313" key="2">
    <source>
        <dbReference type="EMBL" id="KAG2434890.1"/>
    </source>
</evidence>
<feature type="region of interest" description="Disordered" evidence="1">
    <location>
        <begin position="76"/>
        <end position="96"/>
    </location>
</feature>
<protein>
    <submittedName>
        <fullName evidence="2">Uncharacterized protein</fullName>
    </submittedName>
</protein>
<sequence>MRDGAMQWMCGNNKRARMQVAAGGGRVAGGAAASDSCFSIHPSCAAWTARPRKWVRTMMPGGVYPTRVPAAGLSSLRGDAASNASPAQHGRSGCVS</sequence>
<reference evidence="2" key="1">
    <citation type="journal article" date="2020" name="bioRxiv">
        <title>Comparative genomics of Chlamydomonas.</title>
        <authorList>
            <person name="Craig R.J."/>
            <person name="Hasan A.R."/>
            <person name="Ness R.W."/>
            <person name="Keightley P.D."/>
        </authorList>
    </citation>
    <scope>NUCLEOTIDE SEQUENCE</scope>
    <source>
        <strain evidence="2">CCAP 11/173</strain>
    </source>
</reference>
<name>A0A835W0M7_9CHLO</name>
<dbReference type="AlphaFoldDB" id="A0A835W0M7"/>
<accession>A0A835W0M7</accession>
<evidence type="ECO:0000256" key="1">
    <source>
        <dbReference type="SAM" id="MobiDB-lite"/>
    </source>
</evidence>